<sequence>MHIVCILFLVYTTFVYAQNITFLSINNDTLAFVTDPLYLSYVIDAKVLPNWKSDALIHDTRFNTLMRAISPAWVRIGGTQGDHMTFKEGDTNNRFEDNTFSSKTFQDFCILVQNFRLNLTFGLNLLLREGNLWNPTNAEVLMNYILKLGGKCRVHFELGNEPDLYFAQGYAVNESQIVTDFTLARKTIDKVNFTQRSFLWGPDVASPLYSGYFLNVLKSMPPTGVLDGVTYHHFYDQADIADPVYSYDPLVLDKFLDRATQAADWTQTYQKNTTLILGSVADYTGDGAGGISDTFLQGFMYLDSLGIAAYLKHSIYFKNSLFGTKYSSLLELTPDRSTVNPTPAYWITLLYRRLVGSKVLSVTGSTSRERKVRIYAHCQNGTKNGSVVIYLMNLAVSGQEIEIRNDPMKVSPQYWYLLSSPDPDLSSKVILLNGDILSLTNNTILPELTPDIKPASNLIKLPARQYGFIVFPSANVKPCKVSK</sequence>
<keyword evidence="2" id="KW-0732">Signal</keyword>
<evidence type="ECO:0000313" key="3">
    <source>
        <dbReference type="EMBL" id="KAI6656754.1"/>
    </source>
</evidence>
<evidence type="ECO:0000313" key="4">
    <source>
        <dbReference type="Proteomes" id="UP001165289"/>
    </source>
</evidence>
<organism evidence="3 4">
    <name type="scientific">Oopsacas minuta</name>
    <dbReference type="NCBI Taxonomy" id="111878"/>
    <lineage>
        <taxon>Eukaryota</taxon>
        <taxon>Metazoa</taxon>
        <taxon>Porifera</taxon>
        <taxon>Hexactinellida</taxon>
        <taxon>Hexasterophora</taxon>
        <taxon>Lyssacinosida</taxon>
        <taxon>Leucopsacidae</taxon>
        <taxon>Oopsacas</taxon>
    </lineage>
</organism>
<keyword evidence="4" id="KW-1185">Reference proteome</keyword>
<evidence type="ECO:0000256" key="1">
    <source>
        <dbReference type="ARBA" id="ARBA00009800"/>
    </source>
</evidence>
<dbReference type="GO" id="GO:0016798">
    <property type="term" value="F:hydrolase activity, acting on glycosyl bonds"/>
    <property type="evidence" value="ECO:0007669"/>
    <property type="project" value="InterPro"/>
</dbReference>
<dbReference type="Proteomes" id="UP001165289">
    <property type="component" value="Unassembled WGS sequence"/>
</dbReference>
<dbReference type="Gene3D" id="3.20.20.80">
    <property type="entry name" value="Glycosidases"/>
    <property type="match status" value="1"/>
</dbReference>
<feature type="signal peptide" evidence="2">
    <location>
        <begin position="1"/>
        <end position="17"/>
    </location>
</feature>
<dbReference type="GO" id="GO:0016020">
    <property type="term" value="C:membrane"/>
    <property type="evidence" value="ECO:0007669"/>
    <property type="project" value="InterPro"/>
</dbReference>
<dbReference type="SUPFAM" id="SSF51445">
    <property type="entry name" value="(Trans)glycosidases"/>
    <property type="match status" value="1"/>
</dbReference>
<feature type="chain" id="PRO_5043787335" evidence="2">
    <location>
        <begin position="18"/>
        <end position="483"/>
    </location>
</feature>
<gene>
    <name evidence="3" type="ORF">LOD99_16057</name>
</gene>
<comment type="similarity">
    <text evidence="1">Belongs to the glycosyl hydrolase 79 family.</text>
</comment>
<proteinExistence type="inferred from homology"/>
<dbReference type="InterPro" id="IPR005199">
    <property type="entry name" value="Glyco_hydro_79"/>
</dbReference>
<dbReference type="Pfam" id="PF03662">
    <property type="entry name" value="Glyco_hydro_79n"/>
    <property type="match status" value="1"/>
</dbReference>
<dbReference type="PANTHER" id="PTHR46145">
    <property type="entry name" value="HEPARANASE"/>
    <property type="match status" value="1"/>
</dbReference>
<dbReference type="GO" id="GO:0031012">
    <property type="term" value="C:extracellular matrix"/>
    <property type="evidence" value="ECO:0007669"/>
    <property type="project" value="TreeGrafter"/>
</dbReference>
<dbReference type="PANTHER" id="PTHR46145:SF4">
    <property type="entry name" value="HEPARANASE"/>
    <property type="match status" value="1"/>
</dbReference>
<reference evidence="3 4" key="1">
    <citation type="journal article" date="2023" name="BMC Biol.">
        <title>The compact genome of the sponge Oopsacas minuta (Hexactinellida) is lacking key metazoan core genes.</title>
        <authorList>
            <person name="Santini S."/>
            <person name="Schenkelaars Q."/>
            <person name="Jourda C."/>
            <person name="Duchesne M."/>
            <person name="Belahbib H."/>
            <person name="Rocher C."/>
            <person name="Selva M."/>
            <person name="Riesgo A."/>
            <person name="Vervoort M."/>
            <person name="Leys S.P."/>
            <person name="Kodjabachian L."/>
            <person name="Le Bivic A."/>
            <person name="Borchiellini C."/>
            <person name="Claverie J.M."/>
            <person name="Renard E."/>
        </authorList>
    </citation>
    <scope>NUCLEOTIDE SEQUENCE [LARGE SCALE GENOMIC DNA]</scope>
    <source>
        <strain evidence="3">SPO-2</strain>
    </source>
</reference>
<evidence type="ECO:0000256" key="2">
    <source>
        <dbReference type="SAM" id="SignalP"/>
    </source>
</evidence>
<accession>A0AAV7K7W6</accession>
<dbReference type="InterPro" id="IPR017853">
    <property type="entry name" value="GH"/>
</dbReference>
<dbReference type="EMBL" id="JAKMXF010000133">
    <property type="protein sequence ID" value="KAI6656754.1"/>
    <property type="molecule type" value="Genomic_DNA"/>
</dbReference>
<name>A0AAV7K7W6_9METZ</name>
<protein>
    <submittedName>
        <fullName evidence="3">Heparanase-like</fullName>
    </submittedName>
</protein>
<dbReference type="AlphaFoldDB" id="A0AAV7K7W6"/>
<comment type="caution">
    <text evidence="3">The sequence shown here is derived from an EMBL/GenBank/DDBJ whole genome shotgun (WGS) entry which is preliminary data.</text>
</comment>
<dbReference type="GO" id="GO:0005615">
    <property type="term" value="C:extracellular space"/>
    <property type="evidence" value="ECO:0007669"/>
    <property type="project" value="TreeGrafter"/>
</dbReference>